<dbReference type="PRINTS" id="PR00385">
    <property type="entry name" value="P450"/>
</dbReference>
<keyword evidence="5" id="KW-0560">Oxidoreductase</keyword>
<keyword evidence="3" id="KW-0349">Heme</keyword>
<comment type="cofactor">
    <cofactor evidence="1">
        <name>heme</name>
        <dbReference type="ChEBI" id="CHEBI:30413"/>
    </cofactor>
</comment>
<dbReference type="PRINTS" id="PR00463">
    <property type="entry name" value="EP450I"/>
</dbReference>
<evidence type="ECO:0000256" key="6">
    <source>
        <dbReference type="ARBA" id="ARBA00023004"/>
    </source>
</evidence>
<evidence type="ECO:0000256" key="3">
    <source>
        <dbReference type="ARBA" id="ARBA00022617"/>
    </source>
</evidence>
<evidence type="ECO:0000313" key="9">
    <source>
        <dbReference type="Proteomes" id="UP001480595"/>
    </source>
</evidence>
<evidence type="ECO:0000256" key="7">
    <source>
        <dbReference type="ARBA" id="ARBA00023033"/>
    </source>
</evidence>
<dbReference type="InterPro" id="IPR050121">
    <property type="entry name" value="Cytochrome_P450_monoxygenase"/>
</dbReference>
<dbReference type="RefSeq" id="XP_066713898.1">
    <property type="nucleotide sequence ID" value="XM_066860309.1"/>
</dbReference>
<protein>
    <submittedName>
        <fullName evidence="8">Cytochrome P450</fullName>
    </submittedName>
</protein>
<dbReference type="Pfam" id="PF00067">
    <property type="entry name" value="p450"/>
    <property type="match status" value="1"/>
</dbReference>
<evidence type="ECO:0000256" key="2">
    <source>
        <dbReference type="ARBA" id="ARBA00005179"/>
    </source>
</evidence>
<dbReference type="EMBL" id="JAQQWL010000009">
    <property type="protein sequence ID" value="KAK8058452.1"/>
    <property type="molecule type" value="Genomic_DNA"/>
</dbReference>
<accession>A0ABR1UHS3</accession>
<evidence type="ECO:0000256" key="1">
    <source>
        <dbReference type="ARBA" id="ARBA00001971"/>
    </source>
</evidence>
<keyword evidence="7" id="KW-0503">Monooxygenase</keyword>
<dbReference type="InterPro" id="IPR036396">
    <property type="entry name" value="Cyt_P450_sf"/>
</dbReference>
<organism evidence="8 9">
    <name type="scientific">Apiospora phragmitis</name>
    <dbReference type="NCBI Taxonomy" id="2905665"/>
    <lineage>
        <taxon>Eukaryota</taxon>
        <taxon>Fungi</taxon>
        <taxon>Dikarya</taxon>
        <taxon>Ascomycota</taxon>
        <taxon>Pezizomycotina</taxon>
        <taxon>Sordariomycetes</taxon>
        <taxon>Xylariomycetidae</taxon>
        <taxon>Amphisphaeriales</taxon>
        <taxon>Apiosporaceae</taxon>
        <taxon>Apiospora</taxon>
    </lineage>
</organism>
<dbReference type="GeneID" id="92093372"/>
<dbReference type="Gene3D" id="1.10.630.10">
    <property type="entry name" value="Cytochrome P450"/>
    <property type="match status" value="1"/>
</dbReference>
<keyword evidence="9" id="KW-1185">Reference proteome</keyword>
<name>A0ABR1UHS3_9PEZI</name>
<evidence type="ECO:0000313" key="8">
    <source>
        <dbReference type="EMBL" id="KAK8058452.1"/>
    </source>
</evidence>
<dbReference type="SUPFAM" id="SSF48264">
    <property type="entry name" value="Cytochrome P450"/>
    <property type="match status" value="1"/>
</dbReference>
<reference evidence="8 9" key="1">
    <citation type="submission" date="2023-01" db="EMBL/GenBank/DDBJ databases">
        <title>Analysis of 21 Apiospora genomes using comparative genomics revels a genus with tremendous synthesis potential of carbohydrate active enzymes and secondary metabolites.</title>
        <authorList>
            <person name="Sorensen T."/>
        </authorList>
    </citation>
    <scope>NUCLEOTIDE SEQUENCE [LARGE SCALE GENOMIC DNA]</scope>
    <source>
        <strain evidence="8 9">CBS 135458</strain>
    </source>
</reference>
<gene>
    <name evidence="8" type="ORF">PG994_008900</name>
</gene>
<sequence>MDANLSDQIENSHFRRSRLLRQYDMCESEATSPRSAISVYKLTPRKHIYYVLSLYPDALRRVRAEHDQKFGGVSKAAEMLCSDPTLVNDLPYTLAVIMESLRLFPPIGGSYRSGRVGQPLCCVHLKADGRDWPTYPFACFINDYAIMHHEDVFKDHELFIPERYLTKGPSDPYFVSPNAWRAFEKGPRDCIGKAMALIQIKIIIILTLSSFDFREMYADDTPLVNGHKMYQTLHVTAKPSQGCL</sequence>
<comment type="pathway">
    <text evidence="2">Secondary metabolite biosynthesis.</text>
</comment>
<keyword evidence="4" id="KW-0479">Metal-binding</keyword>
<dbReference type="PANTHER" id="PTHR24305">
    <property type="entry name" value="CYTOCHROME P450"/>
    <property type="match status" value="1"/>
</dbReference>
<dbReference type="InterPro" id="IPR001128">
    <property type="entry name" value="Cyt_P450"/>
</dbReference>
<evidence type="ECO:0000256" key="4">
    <source>
        <dbReference type="ARBA" id="ARBA00022723"/>
    </source>
</evidence>
<proteinExistence type="predicted"/>
<evidence type="ECO:0000256" key="5">
    <source>
        <dbReference type="ARBA" id="ARBA00023002"/>
    </source>
</evidence>
<dbReference type="PANTHER" id="PTHR24305:SF107">
    <property type="entry name" value="P450, PUTATIVE (EUROFUNG)-RELATED"/>
    <property type="match status" value="1"/>
</dbReference>
<dbReference type="InterPro" id="IPR002401">
    <property type="entry name" value="Cyt_P450_E_grp-I"/>
</dbReference>
<keyword evidence="6" id="KW-0408">Iron</keyword>
<dbReference type="Proteomes" id="UP001480595">
    <property type="component" value="Unassembled WGS sequence"/>
</dbReference>
<comment type="caution">
    <text evidence="8">The sequence shown here is derived from an EMBL/GenBank/DDBJ whole genome shotgun (WGS) entry which is preliminary data.</text>
</comment>